<accession>A0A4S3MVR8</accession>
<name>A0A4S3MVR8_9RHOB</name>
<dbReference type="Proteomes" id="UP000309450">
    <property type="component" value="Unassembled WGS sequence"/>
</dbReference>
<dbReference type="Pfam" id="PF13578">
    <property type="entry name" value="Methyltransf_24"/>
    <property type="match status" value="1"/>
</dbReference>
<keyword evidence="1" id="KW-0808">Transferase</keyword>
<organism evidence="1 2">
    <name type="scientific">Aliigemmobacter aestuarii</name>
    <dbReference type="NCBI Taxonomy" id="1445661"/>
    <lineage>
        <taxon>Bacteria</taxon>
        <taxon>Pseudomonadati</taxon>
        <taxon>Pseudomonadota</taxon>
        <taxon>Alphaproteobacteria</taxon>
        <taxon>Rhodobacterales</taxon>
        <taxon>Paracoccaceae</taxon>
        <taxon>Aliigemmobacter</taxon>
    </lineage>
</organism>
<keyword evidence="2" id="KW-1185">Reference proteome</keyword>
<reference evidence="1 2" key="1">
    <citation type="submission" date="2019-04" db="EMBL/GenBank/DDBJ databases">
        <title>Draft genome sequence of Gemmobacter aestuarii sp. nov.</title>
        <authorList>
            <person name="Hameed A."/>
            <person name="Lin S.-Y."/>
            <person name="Shahina M."/>
            <person name="Lai W.-A."/>
            <person name="Young C.-C."/>
        </authorList>
    </citation>
    <scope>NUCLEOTIDE SEQUENCE [LARGE SCALE GENOMIC DNA]</scope>
    <source>
        <strain evidence="1 2">CC-PW-75</strain>
    </source>
</reference>
<dbReference type="SUPFAM" id="SSF53335">
    <property type="entry name" value="S-adenosyl-L-methionine-dependent methyltransferases"/>
    <property type="match status" value="1"/>
</dbReference>
<dbReference type="InterPro" id="IPR029063">
    <property type="entry name" value="SAM-dependent_MTases_sf"/>
</dbReference>
<protein>
    <submittedName>
        <fullName evidence="1">Class I SAM-dependent methyltransferase</fullName>
    </submittedName>
</protein>
<dbReference type="Gene3D" id="3.40.50.150">
    <property type="entry name" value="Vaccinia Virus protein VP39"/>
    <property type="match status" value="1"/>
</dbReference>
<dbReference type="RefSeq" id="WP_136394052.1">
    <property type="nucleotide sequence ID" value="NZ_SSND01000001.1"/>
</dbReference>
<dbReference type="GO" id="GO:0008168">
    <property type="term" value="F:methyltransferase activity"/>
    <property type="evidence" value="ECO:0007669"/>
    <property type="project" value="UniProtKB-KW"/>
</dbReference>
<keyword evidence="1" id="KW-0489">Methyltransferase</keyword>
<dbReference type="AlphaFoldDB" id="A0A4S3MVR8"/>
<proteinExistence type="predicted"/>
<dbReference type="GO" id="GO:0032259">
    <property type="term" value="P:methylation"/>
    <property type="evidence" value="ECO:0007669"/>
    <property type="project" value="UniProtKB-KW"/>
</dbReference>
<sequence>MEEESKRDRVRGKLLESLPKGGIVAEVGVWEGNFSKRILEICQPKELHLIDPWLYQPEFANTGFGRKKNENRMEEIYQGVVAAFRDDKRVIIHRATSDEALAALKDGYLDWVYLDGNHNEPFIDNDIALSLKKVKHDGIICGDDFNWQATTSGAPVKHAVEKAVAGLGDQASLSLMANQWTIRLNRPAPKARGGKK</sequence>
<dbReference type="OrthoDB" id="5764702at2"/>
<comment type="caution">
    <text evidence="1">The sequence shown here is derived from an EMBL/GenBank/DDBJ whole genome shotgun (WGS) entry which is preliminary data.</text>
</comment>
<gene>
    <name evidence="1" type="ORF">E7811_08325</name>
</gene>
<evidence type="ECO:0000313" key="1">
    <source>
        <dbReference type="EMBL" id="THD85681.1"/>
    </source>
</evidence>
<dbReference type="EMBL" id="SSND01000001">
    <property type="protein sequence ID" value="THD85681.1"/>
    <property type="molecule type" value="Genomic_DNA"/>
</dbReference>
<evidence type="ECO:0000313" key="2">
    <source>
        <dbReference type="Proteomes" id="UP000309450"/>
    </source>
</evidence>